<proteinExistence type="predicted"/>
<dbReference type="Proteomes" id="UP000479293">
    <property type="component" value="Unassembled WGS sequence"/>
</dbReference>
<sequence>MFRGYDSFAMKSYCILFLIFALVSCDFNRIDPSVDTLRIEPLFSIDEREVDMAVQLYHHYTQSDKSKEFYEVIVERTGAILNYWPEKQLLTVCANPGSNWLGQYKEIDTTKLKWIGDNKINFSQYRDSLMINRPTDTRFVKTNGNP</sequence>
<evidence type="ECO:0000313" key="2">
    <source>
        <dbReference type="Proteomes" id="UP000479293"/>
    </source>
</evidence>
<accession>A0A7C9BT31</accession>
<protein>
    <submittedName>
        <fullName evidence="1">Uncharacterized protein</fullName>
    </submittedName>
</protein>
<gene>
    <name evidence="1" type="ORF">GBK04_18780</name>
</gene>
<name>A0A7C9BT31_9BACT</name>
<organism evidence="1 2">
    <name type="scientific">Salmonirosea aquatica</name>
    <dbReference type="NCBI Taxonomy" id="2654236"/>
    <lineage>
        <taxon>Bacteria</taxon>
        <taxon>Pseudomonadati</taxon>
        <taxon>Bacteroidota</taxon>
        <taxon>Cytophagia</taxon>
        <taxon>Cytophagales</taxon>
        <taxon>Spirosomataceae</taxon>
        <taxon>Salmonirosea</taxon>
    </lineage>
</organism>
<dbReference type="AlphaFoldDB" id="A0A7C9BT31"/>
<keyword evidence="2" id="KW-1185">Reference proteome</keyword>
<dbReference type="PROSITE" id="PS51257">
    <property type="entry name" value="PROKAR_LIPOPROTEIN"/>
    <property type="match status" value="1"/>
</dbReference>
<reference evidence="1 2" key="1">
    <citation type="submission" date="2019-10" db="EMBL/GenBank/DDBJ databases">
        <title>Draft Genome Sequence of Cytophagaceae sp. SJW1-29.</title>
        <authorList>
            <person name="Choi A."/>
        </authorList>
    </citation>
    <scope>NUCLEOTIDE SEQUENCE [LARGE SCALE GENOMIC DNA]</scope>
    <source>
        <strain evidence="1 2">SJW1-29</strain>
    </source>
</reference>
<comment type="caution">
    <text evidence="1">The sequence shown here is derived from an EMBL/GenBank/DDBJ whole genome shotgun (WGS) entry which is preliminary data.</text>
</comment>
<evidence type="ECO:0000313" key="1">
    <source>
        <dbReference type="EMBL" id="MPR35339.1"/>
    </source>
</evidence>
<dbReference type="EMBL" id="WHLY01000002">
    <property type="protein sequence ID" value="MPR35339.1"/>
    <property type="molecule type" value="Genomic_DNA"/>
</dbReference>